<evidence type="ECO:0000313" key="5">
    <source>
        <dbReference type="EMBL" id="KKR32562.1"/>
    </source>
</evidence>
<dbReference type="Pfam" id="PF00830">
    <property type="entry name" value="Ribosomal_L28"/>
    <property type="match status" value="1"/>
</dbReference>
<dbReference type="GO" id="GO:0003735">
    <property type="term" value="F:structural constituent of ribosome"/>
    <property type="evidence" value="ECO:0007669"/>
    <property type="project" value="InterPro"/>
</dbReference>
<reference evidence="5 6" key="1">
    <citation type="journal article" date="2015" name="Nature">
        <title>rRNA introns, odd ribosomes, and small enigmatic genomes across a large radiation of phyla.</title>
        <authorList>
            <person name="Brown C.T."/>
            <person name="Hug L.A."/>
            <person name="Thomas B.C."/>
            <person name="Sharon I."/>
            <person name="Castelle C.J."/>
            <person name="Singh A."/>
            <person name="Wilkins M.J."/>
            <person name="Williams K.H."/>
            <person name="Banfield J.F."/>
        </authorList>
    </citation>
    <scope>NUCLEOTIDE SEQUENCE [LARGE SCALE GENOMIC DNA]</scope>
</reference>
<name>A0A0G0T404_9BACT</name>
<gene>
    <name evidence="5" type="ORF">UT64_C0029G0006</name>
</gene>
<evidence type="ECO:0000256" key="3">
    <source>
        <dbReference type="ARBA" id="ARBA00023274"/>
    </source>
</evidence>
<dbReference type="SUPFAM" id="SSF143800">
    <property type="entry name" value="L28p-like"/>
    <property type="match status" value="1"/>
</dbReference>
<evidence type="ECO:0000256" key="2">
    <source>
        <dbReference type="ARBA" id="ARBA00022980"/>
    </source>
</evidence>
<dbReference type="InterPro" id="IPR026569">
    <property type="entry name" value="Ribosomal_bL28"/>
</dbReference>
<dbReference type="EMBL" id="LBXO01000029">
    <property type="protein sequence ID" value="KKR32562.1"/>
    <property type="molecule type" value="Genomic_DNA"/>
</dbReference>
<dbReference type="AlphaFoldDB" id="A0A0G0T404"/>
<dbReference type="Proteomes" id="UP000034137">
    <property type="component" value="Unassembled WGS sequence"/>
</dbReference>
<comment type="caution">
    <text evidence="5">The sequence shown here is derived from an EMBL/GenBank/DDBJ whole genome shotgun (WGS) entry which is preliminary data.</text>
</comment>
<evidence type="ECO:0000313" key="6">
    <source>
        <dbReference type="Proteomes" id="UP000034137"/>
    </source>
</evidence>
<dbReference type="GO" id="GO:1990904">
    <property type="term" value="C:ribonucleoprotein complex"/>
    <property type="evidence" value="ECO:0007669"/>
    <property type="project" value="UniProtKB-KW"/>
</dbReference>
<evidence type="ECO:0000256" key="4">
    <source>
        <dbReference type="SAM" id="MobiDB-lite"/>
    </source>
</evidence>
<keyword evidence="3" id="KW-0687">Ribonucleoprotein</keyword>
<dbReference type="Gene3D" id="2.30.170.40">
    <property type="entry name" value="Ribosomal protein L28/L24"/>
    <property type="match status" value="1"/>
</dbReference>
<comment type="similarity">
    <text evidence="1">Belongs to the bacterial ribosomal protein bL28 family.</text>
</comment>
<dbReference type="GO" id="GO:0005840">
    <property type="term" value="C:ribosome"/>
    <property type="evidence" value="ECO:0007669"/>
    <property type="project" value="UniProtKB-KW"/>
</dbReference>
<organism evidence="5 6">
    <name type="scientific">Candidatus Falkowbacteria bacterium GW2011_GWF2_39_8</name>
    <dbReference type="NCBI Taxonomy" id="1618642"/>
    <lineage>
        <taxon>Bacteria</taxon>
        <taxon>Candidatus Falkowiibacteriota</taxon>
    </lineage>
</organism>
<evidence type="ECO:0008006" key="7">
    <source>
        <dbReference type="Google" id="ProtNLM"/>
    </source>
</evidence>
<protein>
    <recommendedName>
        <fullName evidence="7">50S ribosomal protein L28</fullName>
    </recommendedName>
</protein>
<feature type="region of interest" description="Disordered" evidence="4">
    <location>
        <begin position="1"/>
        <end position="28"/>
    </location>
</feature>
<accession>A0A0G0T404</accession>
<evidence type="ECO:0000256" key="1">
    <source>
        <dbReference type="ARBA" id="ARBA00008760"/>
    </source>
</evidence>
<feature type="compositionally biased region" description="Basic and acidic residues" evidence="4">
    <location>
        <begin position="1"/>
        <end position="18"/>
    </location>
</feature>
<dbReference type="InterPro" id="IPR037147">
    <property type="entry name" value="Ribosomal_bL28_sf"/>
</dbReference>
<dbReference type="InterPro" id="IPR034704">
    <property type="entry name" value="Ribosomal_bL28/bL31-like_sf"/>
</dbReference>
<sequence length="59" mass="6480">MGKRCDSCGRGATKDASRSHSNIKTIKRQHINLQSKKIEGAKYKVCTSCIKTLAKISAQ</sequence>
<keyword evidence="2" id="KW-0689">Ribosomal protein</keyword>
<proteinExistence type="inferred from homology"/>